<evidence type="ECO:0000256" key="1">
    <source>
        <dbReference type="SAM" id="Phobius"/>
    </source>
</evidence>
<accession>A0A2T1G8G3</accession>
<feature type="transmembrane region" description="Helical" evidence="1">
    <location>
        <begin position="67"/>
        <end position="86"/>
    </location>
</feature>
<evidence type="ECO:0000313" key="2">
    <source>
        <dbReference type="EMBL" id="PSB53470.1"/>
    </source>
</evidence>
<organism evidence="2 3">
    <name type="scientific">Chamaesiphon polymorphus CCALA 037</name>
    <dbReference type="NCBI Taxonomy" id="2107692"/>
    <lineage>
        <taxon>Bacteria</taxon>
        <taxon>Bacillati</taxon>
        <taxon>Cyanobacteriota</taxon>
        <taxon>Cyanophyceae</taxon>
        <taxon>Gomontiellales</taxon>
        <taxon>Chamaesiphonaceae</taxon>
        <taxon>Chamaesiphon</taxon>
    </lineage>
</organism>
<reference evidence="2 3" key="1">
    <citation type="submission" date="2018-03" db="EMBL/GenBank/DDBJ databases">
        <title>The ancient ancestry and fast evolution of plastids.</title>
        <authorList>
            <person name="Moore K.R."/>
            <person name="Magnabosco C."/>
            <person name="Momper L."/>
            <person name="Gold D.A."/>
            <person name="Bosak T."/>
            <person name="Fournier G.P."/>
        </authorList>
    </citation>
    <scope>NUCLEOTIDE SEQUENCE [LARGE SCALE GENOMIC DNA]</scope>
    <source>
        <strain evidence="2 3">CCALA 037</strain>
    </source>
</reference>
<comment type="caution">
    <text evidence="2">The sequence shown here is derived from an EMBL/GenBank/DDBJ whole genome shotgun (WGS) entry which is preliminary data.</text>
</comment>
<dbReference type="EMBL" id="PVWO01000299">
    <property type="protein sequence ID" value="PSB53470.1"/>
    <property type="molecule type" value="Genomic_DNA"/>
</dbReference>
<keyword evidence="1" id="KW-0812">Transmembrane</keyword>
<dbReference type="RefSeq" id="WP_106308623.1">
    <property type="nucleotide sequence ID" value="NZ_PVWO01000299.1"/>
</dbReference>
<proteinExistence type="predicted"/>
<feature type="transmembrane region" description="Helical" evidence="1">
    <location>
        <begin position="6"/>
        <end position="29"/>
    </location>
</feature>
<dbReference type="AlphaFoldDB" id="A0A2T1G8G3"/>
<keyword evidence="1" id="KW-0472">Membrane</keyword>
<keyword evidence="1" id="KW-1133">Transmembrane helix</keyword>
<gene>
    <name evidence="2" type="ORF">C7B77_19510</name>
</gene>
<name>A0A2T1G8G3_9CYAN</name>
<evidence type="ECO:0000313" key="3">
    <source>
        <dbReference type="Proteomes" id="UP000238937"/>
    </source>
</evidence>
<sequence length="97" mass="10713">MWALELLAIVLAISIGCQLLIFTLNFIFAGNKIIGGFLKGVKRHFLSSLIISLIVTGVCLLVRVPKHVAICAFFASFIGMIFILLGNDNDNDMFRKL</sequence>
<feature type="transmembrane region" description="Helical" evidence="1">
    <location>
        <begin position="41"/>
        <end position="61"/>
    </location>
</feature>
<keyword evidence="3" id="KW-1185">Reference proteome</keyword>
<dbReference type="Proteomes" id="UP000238937">
    <property type="component" value="Unassembled WGS sequence"/>
</dbReference>
<protein>
    <submittedName>
        <fullName evidence="2">Uncharacterized protein</fullName>
    </submittedName>
</protein>